<name>A0ABQ2IBP7_9PSEU</name>
<gene>
    <name evidence="1" type="ORF">GCM10011609_49220</name>
</gene>
<dbReference type="RefSeq" id="WP_189157125.1">
    <property type="nucleotide sequence ID" value="NZ_BMNC01000006.1"/>
</dbReference>
<dbReference type="EMBL" id="BMNC01000006">
    <property type="protein sequence ID" value="GGN04155.1"/>
    <property type="molecule type" value="Genomic_DNA"/>
</dbReference>
<keyword evidence="2" id="KW-1185">Reference proteome</keyword>
<organism evidence="1 2">
    <name type="scientific">Lentzea pudingi</name>
    <dbReference type="NCBI Taxonomy" id="1789439"/>
    <lineage>
        <taxon>Bacteria</taxon>
        <taxon>Bacillati</taxon>
        <taxon>Actinomycetota</taxon>
        <taxon>Actinomycetes</taxon>
        <taxon>Pseudonocardiales</taxon>
        <taxon>Pseudonocardiaceae</taxon>
        <taxon>Lentzea</taxon>
    </lineage>
</organism>
<dbReference type="Proteomes" id="UP000597656">
    <property type="component" value="Unassembled WGS sequence"/>
</dbReference>
<reference evidence="2" key="1">
    <citation type="journal article" date="2019" name="Int. J. Syst. Evol. Microbiol.">
        <title>The Global Catalogue of Microorganisms (GCM) 10K type strain sequencing project: providing services to taxonomists for standard genome sequencing and annotation.</title>
        <authorList>
            <consortium name="The Broad Institute Genomics Platform"/>
            <consortium name="The Broad Institute Genome Sequencing Center for Infectious Disease"/>
            <person name="Wu L."/>
            <person name="Ma J."/>
        </authorList>
    </citation>
    <scope>NUCLEOTIDE SEQUENCE [LARGE SCALE GENOMIC DNA]</scope>
    <source>
        <strain evidence="2">CGMCC 4.7319</strain>
    </source>
</reference>
<evidence type="ECO:0000313" key="1">
    <source>
        <dbReference type="EMBL" id="GGN04155.1"/>
    </source>
</evidence>
<comment type="caution">
    <text evidence="1">The sequence shown here is derived from an EMBL/GenBank/DDBJ whole genome shotgun (WGS) entry which is preliminary data.</text>
</comment>
<evidence type="ECO:0000313" key="2">
    <source>
        <dbReference type="Proteomes" id="UP000597656"/>
    </source>
</evidence>
<accession>A0ABQ2IBP7</accession>
<sequence length="122" mass="13652">MSAAVARLAPAAVTCRTAKRTPLRRVFSPCSFRFSDANATTGRSFAQSRFHELPQQVASVVTDRLHLTLDVWDALVQDGEVHGFVGAEAVFEVWQTREGWRSRQFARPGTEVLDVEDDGVWF</sequence>
<protein>
    <submittedName>
        <fullName evidence="1">Uncharacterized protein</fullName>
    </submittedName>
</protein>
<proteinExistence type="predicted"/>